<dbReference type="OrthoDB" id="10430799at2759"/>
<evidence type="ECO:0000313" key="2">
    <source>
        <dbReference type="Proteomes" id="UP000237105"/>
    </source>
</evidence>
<evidence type="ECO:0000313" key="1">
    <source>
        <dbReference type="EMBL" id="PON75037.1"/>
    </source>
</evidence>
<keyword evidence="2" id="KW-1185">Reference proteome</keyword>
<dbReference type="AlphaFoldDB" id="A0A2P5DP26"/>
<name>A0A2P5DP26_PARAD</name>
<sequence>MKRIASLNDEKDDLINLFVQKGKAFGRHSLYAENKAYLYKENHASLNGESIPKNWFGDVVMKWIENHLEIERIAINELHKRQTIFENKVLSELQSMDDKLSRIQSMNNNHGDYKEDDGAEVISPYPWPV</sequence>
<comment type="caution">
    <text evidence="1">The sequence shown here is derived from an EMBL/GenBank/DDBJ whole genome shotgun (WGS) entry which is preliminary data.</text>
</comment>
<reference evidence="2" key="1">
    <citation type="submission" date="2016-06" db="EMBL/GenBank/DDBJ databases">
        <title>Parallel loss of symbiosis genes in relatives of nitrogen-fixing non-legume Parasponia.</title>
        <authorList>
            <person name="Van Velzen R."/>
            <person name="Holmer R."/>
            <person name="Bu F."/>
            <person name="Rutten L."/>
            <person name="Van Zeijl A."/>
            <person name="Liu W."/>
            <person name="Santuari L."/>
            <person name="Cao Q."/>
            <person name="Sharma T."/>
            <person name="Shen D."/>
            <person name="Roswanjaya Y."/>
            <person name="Wardhani T."/>
            <person name="Kalhor M.S."/>
            <person name="Jansen J."/>
            <person name="Van den Hoogen J."/>
            <person name="Gungor B."/>
            <person name="Hartog M."/>
            <person name="Hontelez J."/>
            <person name="Verver J."/>
            <person name="Yang W.-C."/>
            <person name="Schijlen E."/>
            <person name="Repin R."/>
            <person name="Schilthuizen M."/>
            <person name="Schranz E."/>
            <person name="Heidstra R."/>
            <person name="Miyata K."/>
            <person name="Fedorova E."/>
            <person name="Kohlen W."/>
            <person name="Bisseling T."/>
            <person name="Smit S."/>
            <person name="Geurts R."/>
        </authorList>
    </citation>
    <scope>NUCLEOTIDE SEQUENCE [LARGE SCALE GENOMIC DNA]</scope>
    <source>
        <strain evidence="2">cv. WU1-14</strain>
    </source>
</reference>
<accession>A0A2P5DP26</accession>
<gene>
    <name evidence="1" type="ORF">PanWU01x14_043890</name>
</gene>
<dbReference type="Proteomes" id="UP000237105">
    <property type="component" value="Unassembled WGS sequence"/>
</dbReference>
<protein>
    <submittedName>
        <fullName evidence="1">Uncharacterized protein</fullName>
    </submittedName>
</protein>
<proteinExistence type="predicted"/>
<dbReference type="EMBL" id="JXTB01000025">
    <property type="protein sequence ID" value="PON75037.1"/>
    <property type="molecule type" value="Genomic_DNA"/>
</dbReference>
<organism evidence="1 2">
    <name type="scientific">Parasponia andersonii</name>
    <name type="common">Sponia andersonii</name>
    <dbReference type="NCBI Taxonomy" id="3476"/>
    <lineage>
        <taxon>Eukaryota</taxon>
        <taxon>Viridiplantae</taxon>
        <taxon>Streptophyta</taxon>
        <taxon>Embryophyta</taxon>
        <taxon>Tracheophyta</taxon>
        <taxon>Spermatophyta</taxon>
        <taxon>Magnoliopsida</taxon>
        <taxon>eudicotyledons</taxon>
        <taxon>Gunneridae</taxon>
        <taxon>Pentapetalae</taxon>
        <taxon>rosids</taxon>
        <taxon>fabids</taxon>
        <taxon>Rosales</taxon>
        <taxon>Cannabaceae</taxon>
        <taxon>Parasponia</taxon>
    </lineage>
</organism>